<evidence type="ECO:0000313" key="2">
    <source>
        <dbReference type="EMBL" id="XBH05566.1"/>
    </source>
</evidence>
<feature type="signal peptide" evidence="1">
    <location>
        <begin position="1"/>
        <end position="21"/>
    </location>
</feature>
<gene>
    <name evidence="2" type="ORF">V5E97_05975</name>
</gene>
<name>A0AAU7CLN7_9BACT</name>
<evidence type="ECO:0008006" key="3">
    <source>
        <dbReference type="Google" id="ProtNLM"/>
    </source>
</evidence>
<dbReference type="EMBL" id="CP155447">
    <property type="protein sequence ID" value="XBH05566.1"/>
    <property type="molecule type" value="Genomic_DNA"/>
</dbReference>
<accession>A0AAU7CLN7</accession>
<evidence type="ECO:0000256" key="1">
    <source>
        <dbReference type="SAM" id="SignalP"/>
    </source>
</evidence>
<reference evidence="2" key="1">
    <citation type="submission" date="2024-05" db="EMBL/GenBank/DDBJ databases">
        <title>Planctomycetes of the genus Singulisphaera possess chitinolytic capabilities.</title>
        <authorList>
            <person name="Ivanova A."/>
        </authorList>
    </citation>
    <scope>NUCLEOTIDE SEQUENCE</scope>
    <source>
        <strain evidence="2">Ch08T</strain>
    </source>
</reference>
<proteinExistence type="predicted"/>
<keyword evidence="1" id="KW-0732">Signal</keyword>
<dbReference type="RefSeq" id="WP_406698393.1">
    <property type="nucleotide sequence ID" value="NZ_CP155447.1"/>
</dbReference>
<sequence>MRAACYASLALFMSLAQSAMADPIHFSTSGQFDLSSGTVALSGISNATADLSVPLGSIPLIGGQAQGSTPFHIRFEFDGGLPSIEVAGSIGWIGYSSNEFIENPVVTTSATSAQIDLYPTIFQEMLAHPDWIRTTSYAGYLPSTSISMTVQPYDPFEVKSIPEPSMALVFTTGLAALTGWARRRRVKD</sequence>
<dbReference type="AlphaFoldDB" id="A0AAU7CLN7"/>
<organism evidence="2">
    <name type="scientific">Singulisphaera sp. Ch08</name>
    <dbReference type="NCBI Taxonomy" id="3120278"/>
    <lineage>
        <taxon>Bacteria</taxon>
        <taxon>Pseudomonadati</taxon>
        <taxon>Planctomycetota</taxon>
        <taxon>Planctomycetia</taxon>
        <taxon>Isosphaerales</taxon>
        <taxon>Isosphaeraceae</taxon>
        <taxon>Singulisphaera</taxon>
    </lineage>
</organism>
<feature type="chain" id="PRO_5043761523" description="PEP-CTERM sorting domain-containing protein" evidence="1">
    <location>
        <begin position="22"/>
        <end position="188"/>
    </location>
</feature>
<protein>
    <recommendedName>
        <fullName evidence="3">PEP-CTERM sorting domain-containing protein</fullName>
    </recommendedName>
</protein>